<comment type="similarity">
    <text evidence="1 4">Belongs to the glycosyl hydrolase 28 family.</text>
</comment>
<protein>
    <submittedName>
        <fullName evidence="5">Uncharacterized protein</fullName>
    </submittedName>
</protein>
<gene>
    <name evidence="5" type="ORF">POM88_009820</name>
</gene>
<dbReference type="AlphaFoldDB" id="A0AAD8JCL7"/>
<dbReference type="SUPFAM" id="SSF51126">
    <property type="entry name" value="Pectin lyase-like"/>
    <property type="match status" value="1"/>
</dbReference>
<dbReference type="GO" id="GO:0005975">
    <property type="term" value="P:carbohydrate metabolic process"/>
    <property type="evidence" value="ECO:0007669"/>
    <property type="project" value="InterPro"/>
</dbReference>
<evidence type="ECO:0000256" key="2">
    <source>
        <dbReference type="ARBA" id="ARBA00022801"/>
    </source>
</evidence>
<evidence type="ECO:0000313" key="5">
    <source>
        <dbReference type="EMBL" id="KAK1399957.1"/>
    </source>
</evidence>
<evidence type="ECO:0000256" key="3">
    <source>
        <dbReference type="ARBA" id="ARBA00023295"/>
    </source>
</evidence>
<dbReference type="Proteomes" id="UP001237642">
    <property type="component" value="Unassembled WGS sequence"/>
</dbReference>
<dbReference type="InterPro" id="IPR011050">
    <property type="entry name" value="Pectin_lyase_fold/virulence"/>
</dbReference>
<name>A0AAD8JCL7_9APIA</name>
<keyword evidence="3 4" id="KW-0326">Glycosidase</keyword>
<keyword evidence="2 4" id="KW-0378">Hydrolase</keyword>
<evidence type="ECO:0000256" key="4">
    <source>
        <dbReference type="RuleBase" id="RU361169"/>
    </source>
</evidence>
<dbReference type="Pfam" id="PF00295">
    <property type="entry name" value="Glyco_hydro_28"/>
    <property type="match status" value="1"/>
</dbReference>
<dbReference type="InterPro" id="IPR012334">
    <property type="entry name" value="Pectin_lyas_fold"/>
</dbReference>
<comment type="caution">
    <text evidence="5">The sequence shown here is derived from an EMBL/GenBank/DDBJ whole genome shotgun (WGS) entry which is preliminary data.</text>
</comment>
<dbReference type="InterPro" id="IPR000743">
    <property type="entry name" value="Glyco_hydro_28"/>
</dbReference>
<reference evidence="5" key="2">
    <citation type="submission" date="2023-05" db="EMBL/GenBank/DDBJ databases">
        <authorList>
            <person name="Schelkunov M.I."/>
        </authorList>
    </citation>
    <scope>NUCLEOTIDE SEQUENCE</scope>
    <source>
        <strain evidence="5">Hsosn_3</strain>
        <tissue evidence="5">Leaf</tissue>
    </source>
</reference>
<accession>A0AAD8JCL7</accession>
<reference evidence="5" key="1">
    <citation type="submission" date="2023-02" db="EMBL/GenBank/DDBJ databases">
        <title>Genome of toxic invasive species Heracleum sosnowskyi carries increased number of genes despite the absence of recent whole-genome duplications.</title>
        <authorList>
            <person name="Schelkunov M."/>
            <person name="Shtratnikova V."/>
            <person name="Makarenko M."/>
            <person name="Klepikova A."/>
            <person name="Omelchenko D."/>
            <person name="Novikova G."/>
            <person name="Obukhova E."/>
            <person name="Bogdanov V."/>
            <person name="Penin A."/>
            <person name="Logacheva M."/>
        </authorList>
    </citation>
    <scope>NUCLEOTIDE SEQUENCE</scope>
    <source>
        <strain evidence="5">Hsosn_3</strain>
        <tissue evidence="5">Leaf</tissue>
    </source>
</reference>
<dbReference type="GO" id="GO:0004650">
    <property type="term" value="F:polygalacturonase activity"/>
    <property type="evidence" value="ECO:0007669"/>
    <property type="project" value="InterPro"/>
</dbReference>
<evidence type="ECO:0000313" key="6">
    <source>
        <dbReference type="Proteomes" id="UP001237642"/>
    </source>
</evidence>
<evidence type="ECO:0000256" key="1">
    <source>
        <dbReference type="ARBA" id="ARBA00008834"/>
    </source>
</evidence>
<keyword evidence="6" id="KW-1185">Reference proteome</keyword>
<sequence>MEFSVQGNYNGISNKRTKLLRETKVRSLIGAPINCTLYATARRVLCKTWEMNDRLFGSLQVLEGRASIELPRARHIKASPHVNLKEEKSIKKHEAHFLTKDDLHERILFKFRENLDVEDMKFLEEAFVLAGVKDLDLAYEDVMFRAIFSLHEALEEVVTTVSQKSAVLVKNVVYQNITGTSATDVAIKFDCSQSHPCE</sequence>
<dbReference type="EMBL" id="JAUIZM010000002">
    <property type="protein sequence ID" value="KAK1399957.1"/>
    <property type="molecule type" value="Genomic_DNA"/>
</dbReference>
<organism evidence="5 6">
    <name type="scientific">Heracleum sosnowskyi</name>
    <dbReference type="NCBI Taxonomy" id="360622"/>
    <lineage>
        <taxon>Eukaryota</taxon>
        <taxon>Viridiplantae</taxon>
        <taxon>Streptophyta</taxon>
        <taxon>Embryophyta</taxon>
        <taxon>Tracheophyta</taxon>
        <taxon>Spermatophyta</taxon>
        <taxon>Magnoliopsida</taxon>
        <taxon>eudicotyledons</taxon>
        <taxon>Gunneridae</taxon>
        <taxon>Pentapetalae</taxon>
        <taxon>asterids</taxon>
        <taxon>campanulids</taxon>
        <taxon>Apiales</taxon>
        <taxon>Apiaceae</taxon>
        <taxon>Apioideae</taxon>
        <taxon>apioid superclade</taxon>
        <taxon>Tordylieae</taxon>
        <taxon>Tordyliinae</taxon>
        <taxon>Heracleum</taxon>
    </lineage>
</organism>
<dbReference type="Gene3D" id="2.160.20.10">
    <property type="entry name" value="Single-stranded right-handed beta-helix, Pectin lyase-like"/>
    <property type="match status" value="1"/>
</dbReference>
<proteinExistence type="inferred from homology"/>